<dbReference type="AlphaFoldDB" id="A0A5E4R4M9"/>
<accession>A0A5E4R4M9</accession>
<dbReference type="EMBL" id="FZQP02006886">
    <property type="protein sequence ID" value="VVD04725.1"/>
    <property type="molecule type" value="Genomic_DNA"/>
</dbReference>
<proteinExistence type="predicted"/>
<sequence>MNKVDKSNVLLIGDMNIDLIDKENVAIHYLDSLCEKGLISCINQYTRVAKKDGIHHPKR</sequence>
<name>A0A5E4R4M9_9NEOP</name>
<dbReference type="Proteomes" id="UP000324832">
    <property type="component" value="Unassembled WGS sequence"/>
</dbReference>
<evidence type="ECO:0000313" key="1">
    <source>
        <dbReference type="EMBL" id="VVD04725.1"/>
    </source>
</evidence>
<organism evidence="1 2">
    <name type="scientific">Leptidea sinapis</name>
    <dbReference type="NCBI Taxonomy" id="189913"/>
    <lineage>
        <taxon>Eukaryota</taxon>
        <taxon>Metazoa</taxon>
        <taxon>Ecdysozoa</taxon>
        <taxon>Arthropoda</taxon>
        <taxon>Hexapoda</taxon>
        <taxon>Insecta</taxon>
        <taxon>Pterygota</taxon>
        <taxon>Neoptera</taxon>
        <taxon>Endopterygota</taxon>
        <taxon>Lepidoptera</taxon>
        <taxon>Glossata</taxon>
        <taxon>Ditrysia</taxon>
        <taxon>Papilionoidea</taxon>
        <taxon>Pieridae</taxon>
        <taxon>Dismorphiinae</taxon>
        <taxon>Leptidea</taxon>
    </lineage>
</organism>
<protein>
    <submittedName>
        <fullName evidence="1">Uncharacterized protein</fullName>
    </submittedName>
</protein>
<reference evidence="1 2" key="1">
    <citation type="submission" date="2017-07" db="EMBL/GenBank/DDBJ databases">
        <authorList>
            <person name="Talla V."/>
            <person name="Backstrom N."/>
        </authorList>
    </citation>
    <scope>NUCLEOTIDE SEQUENCE [LARGE SCALE GENOMIC DNA]</scope>
</reference>
<gene>
    <name evidence="1" type="ORF">LSINAPIS_LOCUS14419</name>
</gene>
<keyword evidence="2" id="KW-1185">Reference proteome</keyword>
<evidence type="ECO:0000313" key="2">
    <source>
        <dbReference type="Proteomes" id="UP000324832"/>
    </source>
</evidence>